<dbReference type="Proteomes" id="UP000180246">
    <property type="component" value="Unassembled WGS sequence"/>
</dbReference>
<protein>
    <submittedName>
        <fullName evidence="1">Putative lipoprotein</fullName>
    </submittedName>
</protein>
<evidence type="ECO:0000313" key="2">
    <source>
        <dbReference type="Proteomes" id="UP000180246"/>
    </source>
</evidence>
<gene>
    <name evidence="1" type="ORF">LO55_3221</name>
</gene>
<dbReference type="AlphaFoldDB" id="A0A1S2NA23"/>
<dbReference type="EMBL" id="JRYB01000001">
    <property type="protein sequence ID" value="OIJ41895.1"/>
    <property type="molecule type" value="Genomic_DNA"/>
</dbReference>
<organism evidence="1 2">
    <name type="scientific">Massilia timonae</name>
    <dbReference type="NCBI Taxonomy" id="47229"/>
    <lineage>
        <taxon>Bacteria</taxon>
        <taxon>Pseudomonadati</taxon>
        <taxon>Pseudomonadota</taxon>
        <taxon>Betaproteobacteria</taxon>
        <taxon>Burkholderiales</taxon>
        <taxon>Oxalobacteraceae</taxon>
        <taxon>Telluria group</taxon>
        <taxon>Massilia</taxon>
    </lineage>
</organism>
<dbReference type="RefSeq" id="WP_177185534.1">
    <property type="nucleotide sequence ID" value="NZ_JRYB01000001.1"/>
</dbReference>
<keyword evidence="1" id="KW-0449">Lipoprotein</keyword>
<proteinExistence type="predicted"/>
<reference evidence="1 2" key="1">
    <citation type="submission" date="2014-10" db="EMBL/GenBank/DDBJ databases">
        <authorList>
            <person name="Seo M.-J."/>
            <person name="Seok Y.J."/>
            <person name="Cha I.-T."/>
        </authorList>
    </citation>
    <scope>NUCLEOTIDE SEQUENCE [LARGE SCALE GENOMIC DNA]</scope>
    <source>
        <strain evidence="1 2">NEU</strain>
    </source>
</reference>
<sequence>MQRLLIVLAIASILAGCASTTPSCDGKDRRPINAPAKVEVKYPSCGLAA</sequence>
<name>A0A1S2NA23_9BURK</name>
<evidence type="ECO:0000313" key="1">
    <source>
        <dbReference type="EMBL" id="OIJ41895.1"/>
    </source>
</evidence>
<comment type="caution">
    <text evidence="1">The sequence shown here is derived from an EMBL/GenBank/DDBJ whole genome shotgun (WGS) entry which is preliminary data.</text>
</comment>
<accession>A0A1S2NA23</accession>
<dbReference type="PROSITE" id="PS51257">
    <property type="entry name" value="PROKAR_LIPOPROTEIN"/>
    <property type="match status" value="1"/>
</dbReference>